<dbReference type="Pfam" id="PF20126">
    <property type="entry name" value="TumE"/>
    <property type="match status" value="1"/>
</dbReference>
<keyword evidence="2" id="KW-1185">Reference proteome</keyword>
<reference evidence="1 2" key="1">
    <citation type="submission" date="2021-11" db="EMBL/GenBank/DDBJ databases">
        <title>Draft genome sequence of Paenibacillus profundus YoMME, a new Gram-positive bacteria with exoelectrogenic properties.</title>
        <authorList>
            <person name="Hubenova Y."/>
            <person name="Hubenova E."/>
            <person name="Manasiev Y."/>
            <person name="Peykov S."/>
            <person name="Mitov M."/>
        </authorList>
    </citation>
    <scope>NUCLEOTIDE SEQUENCE [LARGE SCALE GENOMIC DNA]</scope>
    <source>
        <strain evidence="1 2">YoMME</strain>
    </source>
</reference>
<dbReference type="Proteomes" id="UP001199916">
    <property type="component" value="Unassembled WGS sequence"/>
</dbReference>
<sequence length="149" mass="17682">MSKNLNIPKSTFGTLENLYDEILTIRFQEVKEKDLDHKKGREVNAKISFHDNECYLHCKEIFDKSLMLVEYYYDWYAGNRQILQKFHAHYHPKEASEDVKLYDPWHFHVPAAKGDTDGIRVIGIEGYTLHDVLQKEIFKYIRLTKLSSE</sequence>
<dbReference type="InterPro" id="IPR045397">
    <property type="entry name" value="TumE-like"/>
</dbReference>
<protein>
    <submittedName>
        <fullName evidence="1">Uncharacterized protein</fullName>
    </submittedName>
</protein>
<gene>
    <name evidence="1" type="ORF">LQV63_21510</name>
</gene>
<comment type="caution">
    <text evidence="1">The sequence shown here is derived from an EMBL/GenBank/DDBJ whole genome shotgun (WGS) entry which is preliminary data.</text>
</comment>
<dbReference type="EMBL" id="JAJNBZ010000021">
    <property type="protein sequence ID" value="MCE5171861.1"/>
    <property type="molecule type" value="Genomic_DNA"/>
</dbReference>
<accession>A0ABS8YNH3</accession>
<organism evidence="1 2">
    <name type="scientific">Paenibacillus profundus</name>
    <dbReference type="NCBI Taxonomy" id="1173085"/>
    <lineage>
        <taxon>Bacteria</taxon>
        <taxon>Bacillati</taxon>
        <taxon>Bacillota</taxon>
        <taxon>Bacilli</taxon>
        <taxon>Bacillales</taxon>
        <taxon>Paenibacillaceae</taxon>
        <taxon>Paenibacillus</taxon>
    </lineage>
</organism>
<proteinExistence type="predicted"/>
<evidence type="ECO:0000313" key="2">
    <source>
        <dbReference type="Proteomes" id="UP001199916"/>
    </source>
</evidence>
<dbReference type="RefSeq" id="WP_233698212.1">
    <property type="nucleotide sequence ID" value="NZ_JAJNBZ010000021.1"/>
</dbReference>
<name>A0ABS8YNH3_9BACL</name>
<evidence type="ECO:0000313" key="1">
    <source>
        <dbReference type="EMBL" id="MCE5171861.1"/>
    </source>
</evidence>